<proteinExistence type="predicted"/>
<feature type="non-terminal residue" evidence="3">
    <location>
        <position position="171"/>
    </location>
</feature>
<feature type="chain" id="PRO_5043820427" evidence="2">
    <location>
        <begin position="19"/>
        <end position="171"/>
    </location>
</feature>
<keyword evidence="1" id="KW-0472">Membrane</keyword>
<gene>
    <name evidence="3" type="ORF">PFISCL1PPCAC_4918</name>
</gene>
<evidence type="ECO:0000313" key="4">
    <source>
        <dbReference type="Proteomes" id="UP001432322"/>
    </source>
</evidence>
<sequence>IFLLVVTMIFELFSSNSAYIGDTLYARVVSVVASIVIIGLISFGVYYRHRICLLVALVAHGISISCLALLFVGTAPLLYLTYYMTEHPEWLTKHNITLEVEHKPTEQDFATLGWMYLHMAVMIFAGSYLFKVMLSFRKYLGEIENQPAPILYSARTEDRRRSAPPPYRSRD</sequence>
<organism evidence="3 4">
    <name type="scientific">Pristionchus fissidentatus</name>
    <dbReference type="NCBI Taxonomy" id="1538716"/>
    <lineage>
        <taxon>Eukaryota</taxon>
        <taxon>Metazoa</taxon>
        <taxon>Ecdysozoa</taxon>
        <taxon>Nematoda</taxon>
        <taxon>Chromadorea</taxon>
        <taxon>Rhabditida</taxon>
        <taxon>Rhabditina</taxon>
        <taxon>Diplogasteromorpha</taxon>
        <taxon>Diplogasteroidea</taxon>
        <taxon>Neodiplogasteridae</taxon>
        <taxon>Pristionchus</taxon>
    </lineage>
</organism>
<feature type="transmembrane region" description="Helical" evidence="1">
    <location>
        <begin position="54"/>
        <end position="82"/>
    </location>
</feature>
<keyword evidence="1" id="KW-0812">Transmembrane</keyword>
<accession>A0AAV5V226</accession>
<protein>
    <submittedName>
        <fullName evidence="3">Uncharacterized protein</fullName>
    </submittedName>
</protein>
<dbReference type="EMBL" id="BTSY01000002">
    <property type="protein sequence ID" value="GMT13621.1"/>
    <property type="molecule type" value="Genomic_DNA"/>
</dbReference>
<evidence type="ECO:0000313" key="3">
    <source>
        <dbReference type="EMBL" id="GMT13621.1"/>
    </source>
</evidence>
<name>A0AAV5V226_9BILA</name>
<keyword evidence="2" id="KW-0732">Signal</keyword>
<reference evidence="3" key="1">
    <citation type="submission" date="2023-10" db="EMBL/GenBank/DDBJ databases">
        <title>Genome assembly of Pristionchus species.</title>
        <authorList>
            <person name="Yoshida K."/>
            <person name="Sommer R.J."/>
        </authorList>
    </citation>
    <scope>NUCLEOTIDE SEQUENCE</scope>
    <source>
        <strain evidence="3">RS5133</strain>
    </source>
</reference>
<evidence type="ECO:0000256" key="1">
    <source>
        <dbReference type="SAM" id="Phobius"/>
    </source>
</evidence>
<feature type="transmembrane region" description="Helical" evidence="1">
    <location>
        <begin position="24"/>
        <end position="47"/>
    </location>
</feature>
<keyword evidence="1" id="KW-1133">Transmembrane helix</keyword>
<dbReference type="Proteomes" id="UP001432322">
    <property type="component" value="Unassembled WGS sequence"/>
</dbReference>
<comment type="caution">
    <text evidence="3">The sequence shown here is derived from an EMBL/GenBank/DDBJ whole genome shotgun (WGS) entry which is preliminary data.</text>
</comment>
<feature type="signal peptide" evidence="2">
    <location>
        <begin position="1"/>
        <end position="18"/>
    </location>
</feature>
<evidence type="ECO:0000256" key="2">
    <source>
        <dbReference type="SAM" id="SignalP"/>
    </source>
</evidence>
<feature type="non-terminal residue" evidence="3">
    <location>
        <position position="1"/>
    </location>
</feature>
<dbReference type="AlphaFoldDB" id="A0AAV5V226"/>
<feature type="transmembrane region" description="Helical" evidence="1">
    <location>
        <begin position="113"/>
        <end position="130"/>
    </location>
</feature>
<keyword evidence="4" id="KW-1185">Reference proteome</keyword>